<dbReference type="Pfam" id="PF03703">
    <property type="entry name" value="bPH_2"/>
    <property type="match status" value="1"/>
</dbReference>
<proteinExistence type="predicted"/>
<name>A0AAU7W5Q4_9MICO</name>
<feature type="transmembrane region" description="Helical" evidence="1">
    <location>
        <begin position="63"/>
        <end position="85"/>
    </location>
</feature>
<dbReference type="PANTHER" id="PTHR37938">
    <property type="entry name" value="BLL0215 PROTEIN"/>
    <property type="match status" value="1"/>
</dbReference>
<protein>
    <submittedName>
        <fullName evidence="3">PH domain-containing protein</fullName>
    </submittedName>
</protein>
<evidence type="ECO:0000256" key="1">
    <source>
        <dbReference type="SAM" id="Phobius"/>
    </source>
</evidence>
<dbReference type="EMBL" id="CP158374">
    <property type="protein sequence ID" value="XBX81315.1"/>
    <property type="molecule type" value="Genomic_DNA"/>
</dbReference>
<keyword evidence="1" id="KW-1133">Transmembrane helix</keyword>
<evidence type="ECO:0000259" key="2">
    <source>
        <dbReference type="Pfam" id="PF03703"/>
    </source>
</evidence>
<dbReference type="RefSeq" id="WP_350347337.1">
    <property type="nucleotide sequence ID" value="NZ_CP158374.1"/>
</dbReference>
<dbReference type="AlphaFoldDB" id="A0AAU7W5Q4"/>
<evidence type="ECO:0000313" key="3">
    <source>
        <dbReference type="EMBL" id="XBX81315.1"/>
    </source>
</evidence>
<dbReference type="PANTHER" id="PTHR37938:SF1">
    <property type="entry name" value="BLL0215 PROTEIN"/>
    <property type="match status" value="1"/>
</dbReference>
<keyword evidence="1" id="KW-0472">Membrane</keyword>
<sequence length="191" mass="20607">MTPAAKAAETAAPGAPRAAAPERIVARVRRHGRVLILPALVLIAVAGVSVYAVFAVTDVWPRVAVAGAALLVVLLACVLPFLSWLTKRTTITTRRIIQRSGVFVRSRRELLLSRGYDLTVRQTPGQRIFGSGDVRINTGHERPFVLRDVPRPAAVQAALNELMGGSHSIVAEHRRAEQSIGEGDTVIWGAR</sequence>
<reference evidence="3" key="1">
    <citation type="submission" date="2024-05" db="EMBL/GenBank/DDBJ databases">
        <authorList>
            <person name="Yu L."/>
        </authorList>
    </citation>
    <scope>NUCLEOTIDE SEQUENCE</scope>
    <source>
        <strain evidence="3">G08B096</strain>
    </source>
</reference>
<keyword evidence="1" id="KW-0812">Transmembrane</keyword>
<dbReference type="InterPro" id="IPR005182">
    <property type="entry name" value="YdbS-like_PH"/>
</dbReference>
<accession>A0AAU7W5Q4</accession>
<feature type="transmembrane region" description="Helical" evidence="1">
    <location>
        <begin position="34"/>
        <end position="57"/>
    </location>
</feature>
<organism evidence="3">
    <name type="scientific">Agromyces sp. G08B096</name>
    <dbReference type="NCBI Taxonomy" id="3156399"/>
    <lineage>
        <taxon>Bacteria</taxon>
        <taxon>Bacillati</taxon>
        <taxon>Actinomycetota</taxon>
        <taxon>Actinomycetes</taxon>
        <taxon>Micrococcales</taxon>
        <taxon>Microbacteriaceae</taxon>
        <taxon>Agromyces</taxon>
    </lineage>
</organism>
<gene>
    <name evidence="3" type="ORF">ABIQ69_11915</name>
</gene>
<feature type="domain" description="YdbS-like PH" evidence="2">
    <location>
        <begin position="84"/>
        <end position="157"/>
    </location>
</feature>